<keyword evidence="1" id="KW-0812">Transmembrane</keyword>
<evidence type="ECO:0000256" key="1">
    <source>
        <dbReference type="SAM" id="Phobius"/>
    </source>
</evidence>
<gene>
    <name evidence="2" type="ORF">S01H1_23171</name>
</gene>
<feature type="non-terminal residue" evidence="2">
    <location>
        <position position="160"/>
    </location>
</feature>
<reference evidence="2" key="1">
    <citation type="journal article" date="2014" name="Front. Microbiol.">
        <title>High frequency of phylogenetically diverse reductive dehalogenase-homologous genes in deep subseafloor sedimentary metagenomes.</title>
        <authorList>
            <person name="Kawai M."/>
            <person name="Futagami T."/>
            <person name="Toyoda A."/>
            <person name="Takaki Y."/>
            <person name="Nishi S."/>
            <person name="Hori S."/>
            <person name="Arai W."/>
            <person name="Tsubouchi T."/>
            <person name="Morono Y."/>
            <person name="Uchiyama I."/>
            <person name="Ito T."/>
            <person name="Fujiyama A."/>
            <person name="Inagaki F."/>
            <person name="Takami H."/>
        </authorList>
    </citation>
    <scope>NUCLEOTIDE SEQUENCE</scope>
    <source>
        <strain evidence="2">Expedition CK06-06</strain>
    </source>
</reference>
<organism evidence="2">
    <name type="scientific">marine sediment metagenome</name>
    <dbReference type="NCBI Taxonomy" id="412755"/>
    <lineage>
        <taxon>unclassified sequences</taxon>
        <taxon>metagenomes</taxon>
        <taxon>ecological metagenomes</taxon>
    </lineage>
</organism>
<protein>
    <submittedName>
        <fullName evidence="2">Uncharacterized protein</fullName>
    </submittedName>
</protein>
<dbReference type="EMBL" id="BARS01013288">
    <property type="protein sequence ID" value="GAF95325.1"/>
    <property type="molecule type" value="Genomic_DNA"/>
</dbReference>
<sequence length="160" mass="18027">QQQSIKQSVSSNNPSEKRHSSSTIKFILPIILIIIAASVGAFFYFNKPLEKEGKPDIQEKPIDLFAGFSKLVISAAYAEDNFELKPTKSDSLGIEADTSYILTSKEEVKTSLIKDNIKVEPDIKYKIKQISDKEWEIKPEEQLESNTLVKIALATSYQEE</sequence>
<keyword evidence="1" id="KW-1133">Transmembrane helix</keyword>
<dbReference type="AlphaFoldDB" id="X0V3V1"/>
<comment type="caution">
    <text evidence="2">The sequence shown here is derived from an EMBL/GenBank/DDBJ whole genome shotgun (WGS) entry which is preliminary data.</text>
</comment>
<feature type="non-terminal residue" evidence="2">
    <location>
        <position position="1"/>
    </location>
</feature>
<accession>X0V3V1</accession>
<proteinExistence type="predicted"/>
<feature type="transmembrane region" description="Helical" evidence="1">
    <location>
        <begin position="26"/>
        <end position="45"/>
    </location>
</feature>
<evidence type="ECO:0000313" key="2">
    <source>
        <dbReference type="EMBL" id="GAF95325.1"/>
    </source>
</evidence>
<name>X0V3V1_9ZZZZ</name>
<keyword evidence="1" id="KW-0472">Membrane</keyword>